<organism evidence="2 3">
    <name type="scientific">Candidatus Blautia merdavium</name>
    <dbReference type="NCBI Taxonomy" id="2838494"/>
    <lineage>
        <taxon>Bacteria</taxon>
        <taxon>Bacillati</taxon>
        <taxon>Bacillota</taxon>
        <taxon>Clostridia</taxon>
        <taxon>Lachnospirales</taxon>
        <taxon>Lachnospiraceae</taxon>
        <taxon>Blautia</taxon>
    </lineage>
</organism>
<reference evidence="2" key="1">
    <citation type="journal article" date="2021" name="PeerJ">
        <title>Extensive microbial diversity within the chicken gut microbiome revealed by metagenomics and culture.</title>
        <authorList>
            <person name="Gilroy R."/>
            <person name="Ravi A."/>
            <person name="Getino M."/>
            <person name="Pursley I."/>
            <person name="Horton D.L."/>
            <person name="Alikhan N.F."/>
            <person name="Baker D."/>
            <person name="Gharbi K."/>
            <person name="Hall N."/>
            <person name="Watson M."/>
            <person name="Adriaenssens E.M."/>
            <person name="Foster-Nyarko E."/>
            <person name="Jarju S."/>
            <person name="Secka A."/>
            <person name="Antonio M."/>
            <person name="Oren A."/>
            <person name="Chaudhuri R.R."/>
            <person name="La Ragione R."/>
            <person name="Hildebrand F."/>
            <person name="Pallen M.J."/>
        </authorList>
    </citation>
    <scope>NUCLEOTIDE SEQUENCE</scope>
    <source>
        <strain evidence="2">ChiBcec2-3848</strain>
    </source>
</reference>
<gene>
    <name evidence="2" type="ORF">H9753_09135</name>
</gene>
<proteinExistence type="predicted"/>
<dbReference type="AlphaFoldDB" id="A0A9D2PNJ8"/>
<reference evidence="2" key="2">
    <citation type="submission" date="2021-04" db="EMBL/GenBank/DDBJ databases">
        <authorList>
            <person name="Gilroy R."/>
        </authorList>
    </citation>
    <scope>NUCLEOTIDE SEQUENCE</scope>
    <source>
        <strain evidence="2">ChiBcec2-3848</strain>
    </source>
</reference>
<dbReference type="InterPro" id="IPR003593">
    <property type="entry name" value="AAA+_ATPase"/>
</dbReference>
<protein>
    <submittedName>
        <fullName evidence="2">AAA family ATPase</fullName>
    </submittedName>
</protein>
<name>A0A9D2PNJ8_9FIRM</name>
<dbReference type="Proteomes" id="UP000823886">
    <property type="component" value="Unassembled WGS sequence"/>
</dbReference>
<dbReference type="PANTHER" id="PTHR43581:SF4">
    <property type="entry name" value="ATP_GTP PHOSPHATASE"/>
    <property type="match status" value="1"/>
</dbReference>
<comment type="caution">
    <text evidence="2">The sequence shown here is derived from an EMBL/GenBank/DDBJ whole genome shotgun (WGS) entry which is preliminary data.</text>
</comment>
<dbReference type="SUPFAM" id="SSF52540">
    <property type="entry name" value="P-loop containing nucleoside triphosphate hydrolases"/>
    <property type="match status" value="1"/>
</dbReference>
<evidence type="ECO:0000259" key="1">
    <source>
        <dbReference type="SMART" id="SM00382"/>
    </source>
</evidence>
<evidence type="ECO:0000313" key="2">
    <source>
        <dbReference type="EMBL" id="HJC63766.1"/>
    </source>
</evidence>
<sequence>MLYLDSFTFPDSDTEFDFFLRQRRTCYDSYYPFQILSAHQLRRIDFAPVTILYGGNGSGKTTALNVIAEKLKLGRDSRFNQSNFFPDYLNYCDYELRTSLPKNSRVITSDDVFDYMLNIRSMNEGIDRKKESLFEDYLDAKYASFQMRSLEDYEQLKKVTKARRMTQSKYVRSELMDNIREYSNGESAFLYFSEKITKNGVFLLDEPENSLSPARQQELMKFLEDSVRFFGCQLVISTHSPFLLAMKGAKIYDLEENPAAVKKWTELENVRAYYSFFREHEEEFRNL</sequence>
<dbReference type="EMBL" id="DWVZ01000123">
    <property type="protein sequence ID" value="HJC63766.1"/>
    <property type="molecule type" value="Genomic_DNA"/>
</dbReference>
<dbReference type="PANTHER" id="PTHR43581">
    <property type="entry name" value="ATP/GTP PHOSPHATASE"/>
    <property type="match status" value="1"/>
</dbReference>
<dbReference type="Gene3D" id="3.40.50.300">
    <property type="entry name" value="P-loop containing nucleotide triphosphate hydrolases"/>
    <property type="match status" value="1"/>
</dbReference>
<dbReference type="InterPro" id="IPR027417">
    <property type="entry name" value="P-loop_NTPase"/>
</dbReference>
<evidence type="ECO:0000313" key="3">
    <source>
        <dbReference type="Proteomes" id="UP000823886"/>
    </source>
</evidence>
<dbReference type="GO" id="GO:0005524">
    <property type="term" value="F:ATP binding"/>
    <property type="evidence" value="ECO:0007669"/>
    <property type="project" value="InterPro"/>
</dbReference>
<dbReference type="InterPro" id="IPR003959">
    <property type="entry name" value="ATPase_AAA_core"/>
</dbReference>
<accession>A0A9D2PNJ8</accession>
<dbReference type="GO" id="GO:0016887">
    <property type="term" value="F:ATP hydrolysis activity"/>
    <property type="evidence" value="ECO:0007669"/>
    <property type="project" value="InterPro"/>
</dbReference>
<dbReference type="Pfam" id="PF13304">
    <property type="entry name" value="AAA_21"/>
    <property type="match status" value="1"/>
</dbReference>
<feature type="domain" description="AAA+ ATPase" evidence="1">
    <location>
        <begin position="46"/>
        <end position="259"/>
    </location>
</feature>
<dbReference type="InterPro" id="IPR051396">
    <property type="entry name" value="Bact_Antivir_Def_Nuclease"/>
</dbReference>
<dbReference type="SMART" id="SM00382">
    <property type="entry name" value="AAA"/>
    <property type="match status" value="1"/>
</dbReference>